<evidence type="ECO:0000256" key="1">
    <source>
        <dbReference type="SAM" id="MobiDB-lite"/>
    </source>
</evidence>
<dbReference type="Proteomes" id="UP000288168">
    <property type="component" value="Unassembled WGS sequence"/>
</dbReference>
<dbReference type="EMBL" id="NKCI01000278">
    <property type="protein sequence ID" value="RSL44887.1"/>
    <property type="molecule type" value="Genomic_DNA"/>
</dbReference>
<feature type="compositionally biased region" description="Polar residues" evidence="1">
    <location>
        <begin position="13"/>
        <end position="43"/>
    </location>
</feature>
<dbReference type="STRING" id="1325734.A0A428NVZ1"/>
<reference evidence="2 3" key="1">
    <citation type="submission" date="2017-06" db="EMBL/GenBank/DDBJ databases">
        <title>Comparative genomic analysis of Ambrosia Fusariam Clade fungi.</title>
        <authorList>
            <person name="Stajich J.E."/>
            <person name="Carrillo J."/>
            <person name="Kijimoto T."/>
            <person name="Eskalen A."/>
            <person name="O'Donnell K."/>
            <person name="Kasson M."/>
        </authorList>
    </citation>
    <scope>NUCLEOTIDE SEQUENCE [LARGE SCALE GENOMIC DNA]</scope>
    <source>
        <strain evidence="2 3">NRRL62584</strain>
    </source>
</reference>
<proteinExistence type="predicted"/>
<organism evidence="2 3">
    <name type="scientific">Fusarium duplospermum</name>
    <dbReference type="NCBI Taxonomy" id="1325734"/>
    <lineage>
        <taxon>Eukaryota</taxon>
        <taxon>Fungi</taxon>
        <taxon>Dikarya</taxon>
        <taxon>Ascomycota</taxon>
        <taxon>Pezizomycotina</taxon>
        <taxon>Sordariomycetes</taxon>
        <taxon>Hypocreomycetidae</taxon>
        <taxon>Hypocreales</taxon>
        <taxon>Nectriaceae</taxon>
        <taxon>Fusarium</taxon>
        <taxon>Fusarium solani species complex</taxon>
    </lineage>
</organism>
<name>A0A428NVZ1_9HYPO</name>
<gene>
    <name evidence="2" type="ORF">CEP54_014509</name>
</gene>
<dbReference type="AlphaFoldDB" id="A0A428NVZ1"/>
<sequence length="284" mass="31208">MRVSVQGPLGRAGQSQKSPAVSVTIQRPSSTPNTVDDQPSSGAASAVASHEPIGSNAGVPVIEFYKALGVLLCLRCPAAIKPSRDQVESHHRKKRSLVGQRLKDVLAFAESSHLACVAEAAERRSKVDVPGGAGAESNWVRFMQSAKHLQGKDKRAIRLAAAAPVSTSMEKRQWNGDGARQNQRLRILAASFTCQVDRCIGRMDRVPTETLMWLSGKESTKPGRRPFSIKETSSTMDFYSKCWQRYLCYCARMFGLGRDAARANNDIVFTDDQWNKLWPSRSAT</sequence>
<feature type="region of interest" description="Disordered" evidence="1">
    <location>
        <begin position="1"/>
        <end position="47"/>
    </location>
</feature>
<evidence type="ECO:0000313" key="3">
    <source>
        <dbReference type="Proteomes" id="UP000288168"/>
    </source>
</evidence>
<keyword evidence="3" id="KW-1185">Reference proteome</keyword>
<evidence type="ECO:0000313" key="2">
    <source>
        <dbReference type="EMBL" id="RSL44887.1"/>
    </source>
</evidence>
<protein>
    <submittedName>
        <fullName evidence="2">Uncharacterized protein</fullName>
    </submittedName>
</protein>
<dbReference type="OrthoDB" id="5106259at2759"/>
<accession>A0A428NVZ1</accession>
<comment type="caution">
    <text evidence="2">The sequence shown here is derived from an EMBL/GenBank/DDBJ whole genome shotgun (WGS) entry which is preliminary data.</text>
</comment>